<dbReference type="SMART" id="SM00325">
    <property type="entry name" value="RhoGEF"/>
    <property type="match status" value="1"/>
</dbReference>
<feature type="region of interest" description="Disordered" evidence="3">
    <location>
        <begin position="893"/>
        <end position="974"/>
    </location>
</feature>
<evidence type="ECO:0000259" key="5">
    <source>
        <dbReference type="PROSITE" id="PS50010"/>
    </source>
</evidence>
<feature type="domain" description="PH" evidence="4">
    <location>
        <begin position="245"/>
        <end position="344"/>
    </location>
</feature>
<evidence type="ECO:0000256" key="3">
    <source>
        <dbReference type="SAM" id="MobiDB-lite"/>
    </source>
</evidence>
<dbReference type="PANTHER" id="PTHR46093">
    <property type="entry name" value="ACYL-COA-BINDING DOMAIN-CONTAINING PROTEIN 5"/>
    <property type="match status" value="1"/>
</dbReference>
<protein>
    <recommendedName>
        <fullName evidence="8">DH domain-containing protein</fullName>
    </recommendedName>
</protein>
<feature type="compositionally biased region" description="Basic residues" evidence="3">
    <location>
        <begin position="893"/>
        <end position="903"/>
    </location>
</feature>
<proteinExistence type="predicted"/>
<dbReference type="Pfam" id="PF00621">
    <property type="entry name" value="RhoGEF"/>
    <property type="match status" value="1"/>
</dbReference>
<organism evidence="6 7">
    <name type="scientific">Anaeramoeba flamelloides</name>
    <dbReference type="NCBI Taxonomy" id="1746091"/>
    <lineage>
        <taxon>Eukaryota</taxon>
        <taxon>Metamonada</taxon>
        <taxon>Anaeramoebidae</taxon>
        <taxon>Anaeramoeba</taxon>
    </lineage>
</organism>
<feature type="compositionally biased region" description="Low complexity" evidence="3">
    <location>
        <begin position="768"/>
        <end position="779"/>
    </location>
</feature>
<keyword evidence="1" id="KW-0880">Kelch repeat</keyword>
<evidence type="ECO:0000256" key="1">
    <source>
        <dbReference type="ARBA" id="ARBA00022441"/>
    </source>
</evidence>
<dbReference type="PROSITE" id="PS50003">
    <property type="entry name" value="PH_DOMAIN"/>
    <property type="match status" value="1"/>
</dbReference>
<dbReference type="Gene3D" id="2.120.10.80">
    <property type="entry name" value="Kelch-type beta propeller"/>
    <property type="match status" value="2"/>
</dbReference>
<dbReference type="EMBL" id="JANTQA010000072">
    <property type="protein sequence ID" value="KAJ3424669.1"/>
    <property type="molecule type" value="Genomic_DNA"/>
</dbReference>
<dbReference type="Pfam" id="PF01344">
    <property type="entry name" value="Kelch_1"/>
    <property type="match status" value="1"/>
</dbReference>
<reference evidence="6" key="1">
    <citation type="submission" date="2022-08" db="EMBL/GenBank/DDBJ databases">
        <title>Novel sulphate-reducing endosymbionts in the free-living metamonad Anaeramoeba.</title>
        <authorList>
            <person name="Jerlstrom-Hultqvist J."/>
            <person name="Cepicka I."/>
            <person name="Gallot-Lavallee L."/>
            <person name="Salas-Leiva D."/>
            <person name="Curtis B.A."/>
            <person name="Zahonova K."/>
            <person name="Pipaliya S."/>
            <person name="Dacks J."/>
            <person name="Roger A.J."/>
        </authorList>
    </citation>
    <scope>NUCLEOTIDE SEQUENCE</scope>
    <source>
        <strain evidence="6">Busselton2</strain>
    </source>
</reference>
<feature type="domain" description="DH" evidence="5">
    <location>
        <begin position="34"/>
        <end position="214"/>
    </location>
</feature>
<dbReference type="Proteomes" id="UP001146793">
    <property type="component" value="Unassembled WGS sequence"/>
</dbReference>
<dbReference type="SMART" id="SM00233">
    <property type="entry name" value="PH"/>
    <property type="match status" value="1"/>
</dbReference>
<dbReference type="InterPro" id="IPR035899">
    <property type="entry name" value="DBL_dom_sf"/>
</dbReference>
<dbReference type="Gene3D" id="2.30.29.30">
    <property type="entry name" value="Pleckstrin-homology domain (PH domain)/Phosphotyrosine-binding domain (PTB)"/>
    <property type="match status" value="1"/>
</dbReference>
<dbReference type="SUPFAM" id="SSF50729">
    <property type="entry name" value="PH domain-like"/>
    <property type="match status" value="1"/>
</dbReference>
<accession>A0AAV7Y7T7</accession>
<dbReference type="Gene3D" id="1.20.900.10">
    <property type="entry name" value="Dbl homology (DH) domain"/>
    <property type="match status" value="1"/>
</dbReference>
<dbReference type="InterPro" id="IPR000219">
    <property type="entry name" value="DH_dom"/>
</dbReference>
<feature type="compositionally biased region" description="Basic and acidic residues" evidence="3">
    <location>
        <begin position="737"/>
        <end position="753"/>
    </location>
</feature>
<dbReference type="AlphaFoldDB" id="A0AAV7Y7T7"/>
<dbReference type="GO" id="GO:0005085">
    <property type="term" value="F:guanyl-nucleotide exchange factor activity"/>
    <property type="evidence" value="ECO:0007669"/>
    <property type="project" value="InterPro"/>
</dbReference>
<evidence type="ECO:0000313" key="7">
    <source>
        <dbReference type="Proteomes" id="UP001146793"/>
    </source>
</evidence>
<evidence type="ECO:0000256" key="2">
    <source>
        <dbReference type="ARBA" id="ARBA00022737"/>
    </source>
</evidence>
<evidence type="ECO:0000259" key="4">
    <source>
        <dbReference type="PROSITE" id="PS50003"/>
    </source>
</evidence>
<evidence type="ECO:0008006" key="8">
    <source>
        <dbReference type="Google" id="ProtNLM"/>
    </source>
</evidence>
<dbReference type="InterPro" id="IPR015915">
    <property type="entry name" value="Kelch-typ_b-propeller"/>
</dbReference>
<dbReference type="InterPro" id="IPR011043">
    <property type="entry name" value="Gal_Oxase/kelch_b-propeller"/>
</dbReference>
<dbReference type="SUPFAM" id="SSF48065">
    <property type="entry name" value="DBL homology domain (DH-domain)"/>
    <property type="match status" value="1"/>
</dbReference>
<keyword evidence="2" id="KW-0677">Repeat</keyword>
<dbReference type="PROSITE" id="PS50010">
    <property type="entry name" value="DH_2"/>
    <property type="match status" value="1"/>
</dbReference>
<dbReference type="PROSITE" id="PS50096">
    <property type="entry name" value="IQ"/>
    <property type="match status" value="1"/>
</dbReference>
<name>A0AAV7Y7T7_9EUKA</name>
<dbReference type="InterPro" id="IPR011993">
    <property type="entry name" value="PH-like_dom_sf"/>
</dbReference>
<feature type="compositionally biased region" description="Basic and acidic residues" evidence="3">
    <location>
        <begin position="911"/>
        <end position="937"/>
    </location>
</feature>
<comment type="caution">
    <text evidence="6">The sequence shown here is derived from an EMBL/GenBank/DDBJ whole genome shotgun (WGS) entry which is preliminary data.</text>
</comment>
<dbReference type="Pfam" id="PF24681">
    <property type="entry name" value="Kelch_KLHDC2_KLHL20_DRC7"/>
    <property type="match status" value="1"/>
</dbReference>
<dbReference type="Pfam" id="PF00169">
    <property type="entry name" value="PH"/>
    <property type="match status" value="1"/>
</dbReference>
<dbReference type="InterPro" id="IPR006652">
    <property type="entry name" value="Kelch_1"/>
</dbReference>
<dbReference type="SUPFAM" id="SSF50965">
    <property type="entry name" value="Galactose oxidase, central domain"/>
    <property type="match status" value="1"/>
</dbReference>
<dbReference type="PANTHER" id="PTHR46093:SF18">
    <property type="entry name" value="FIBRONECTIN TYPE-III DOMAIN-CONTAINING PROTEIN"/>
    <property type="match status" value="1"/>
</dbReference>
<evidence type="ECO:0000313" key="6">
    <source>
        <dbReference type="EMBL" id="KAJ3424669.1"/>
    </source>
</evidence>
<dbReference type="InterPro" id="IPR001849">
    <property type="entry name" value="PH_domain"/>
</dbReference>
<feature type="region of interest" description="Disordered" evidence="3">
    <location>
        <begin position="737"/>
        <end position="779"/>
    </location>
</feature>
<feature type="compositionally biased region" description="Low complexity" evidence="3">
    <location>
        <begin position="950"/>
        <end position="959"/>
    </location>
</feature>
<sequence length="1128" mass="131285">METQNNAIITIQKIIRGYNFRKKLLTAKYKKQKMKKNFLKETLQTERTYFNQLDSIVKDFLHPLLEKQIVSEQTSQTIFSNVQLLRDLHLSLLETFETRHKSELFTYGDIFEEFVPYLILYTDFVNNFDISRGAVESEKKSNVKFSQFLESNVRYTNCKLDLHSLLITPVQRIPRYIMLIEGLLKNLDPEHLDYPIFKKVLIKLKVLAIQVNKNKYKTETFQPLFELDDKFRGLEGTTLIKEGRQLIKMGHLIEKNHPNPSKSWIFLFNDCIIFATNEGDTYQFRFALPLSQITLQTSLFRKVDRTNKDFYNFLAVTNEEGIVLTPKSQEKRNEWVSAISKEIIQIKKAEKSSFDIVKYQKIQIDYKKTKPKALYGHACCIIDEYIYIFGGEDIDSNVYNDLYYFDLENGEWKIEKVYQGESPEPRTECSLNIIGTYLFLFGGTNKKTRLGDFHIFLTETGEWINEPETTGTQPTPRSGHASAVIENQIWIFGGRNDEGVVLNDLYCLDCNTYTWFCVEPANNSLIPSPRVWHTAVFIDTNFVVYGGWSNGAVLGDLWIYDLLTSEWYQPEYSDKSIKPPIPRYSHTCTYVPQSNRMYVIGGNSNNGFLKNIVCFHLKSLCWEEIESKGLHPNTFSKHSACHIYYNEDLVGYSKGGNIELEEGSQNESNENNKIMSLLNEKKKNYLFLFGGIGQNSSSNELFSLDLDFKLGGKRKIEEDEEDRLFFTRNTKKTVSKIDKNSEQTEPELIKEEQINNTKVKKNDGNGNGNNNNKNNVVGNGVGSDIDIEIEIENSKENENEVDNKKINSNSPSIQNLKKNNEEMKIDNKNLELITIERGLNFFDQLDQVITNACDFENKLRDIELEWRKKNQGKSFKSSNYTTQSQILKLKRPRKSIPKSKKNIKNSYNKNLTEKETENVHEKITPIRKNNENKEDKNIQPTPKIKILNQNKPINKKLPSLPSPKRRPPPIPPKRDLIVSEETKIRKQLNELKQKIIQNENAEKSLSIKLNDLKEVLDQYKNFYNDYLLFSGYSQCIPLKFYKKNTLLTVRLVKLNTSFDLIKNSIEQELKRQITIYYKANHNSNSNSNSNTNNKKIERQSQFEECLRNFEKSIRIPIKFLISFGRKIK</sequence>
<gene>
    <name evidence="6" type="ORF">M0812_29392</name>
</gene>